<evidence type="ECO:0000259" key="1">
    <source>
        <dbReference type="SMART" id="SM00245"/>
    </source>
</evidence>
<dbReference type="EMBL" id="JBHSAT010000004">
    <property type="protein sequence ID" value="MFC3876013.1"/>
    <property type="molecule type" value="Genomic_DNA"/>
</dbReference>
<organism evidence="2 3">
    <name type="scientific">Winogradskyella maritima</name>
    <dbReference type="NCBI Taxonomy" id="1517766"/>
    <lineage>
        <taxon>Bacteria</taxon>
        <taxon>Pseudomonadati</taxon>
        <taxon>Bacteroidota</taxon>
        <taxon>Flavobacteriia</taxon>
        <taxon>Flavobacteriales</taxon>
        <taxon>Flavobacteriaceae</taxon>
        <taxon>Winogradskyella</taxon>
    </lineage>
</organism>
<dbReference type="RefSeq" id="WP_386096540.1">
    <property type="nucleotide sequence ID" value="NZ_JBHSAT010000004.1"/>
</dbReference>
<dbReference type="InterPro" id="IPR005151">
    <property type="entry name" value="Tail-specific_protease"/>
</dbReference>
<evidence type="ECO:0000313" key="3">
    <source>
        <dbReference type="Proteomes" id="UP001595812"/>
    </source>
</evidence>
<sequence>MFKTTCIVLFVFLMNCQSQNNKKNIEYSKIELEEDFNQMIDELENHPQINTFISESDWKFLVNTQKTKLADGLSIENFYRICLPIVAKIGCGHTNLYNVDYNASTKKSLVYLPYRFVIEDNQLYVIENLSENKVIPLGASIESINGEPIQDILTFILASMPADGYNISYRKRMASKGFTYYYHSLFGINDFNELSYKFGDTIKTLDFKCSKLIANKSFSKTADESLNFEIDEELNTGILTIKTFSFYDNVLRFHKFIDSSFAVLKKKNLKNLVIDLRGNQGGDPYCSSYLLRAISNEPIQYYRDDIDYPELLKSQDGLGFKLQNKPYILIDGFGFSSTGHFSALIKEHDLGIFVGEELGSTYSCNGGQENTILKNTGLFLQVGQKVVDVMVNPNNFDKSKGIMPDVTVKTNIQSRIENRDIYMEKVFELIKNRKNR</sequence>
<proteinExistence type="predicted"/>
<dbReference type="Pfam" id="PF03572">
    <property type="entry name" value="Peptidase_S41"/>
    <property type="match status" value="1"/>
</dbReference>
<protein>
    <submittedName>
        <fullName evidence="2">S41 family peptidase</fullName>
        <ecNumber evidence="2">3.4.-.-</ecNumber>
    </submittedName>
</protein>
<dbReference type="Proteomes" id="UP001595812">
    <property type="component" value="Unassembled WGS sequence"/>
</dbReference>
<dbReference type="EC" id="3.4.-.-" evidence="2"/>
<name>A0ABV8AD63_9FLAO</name>
<reference evidence="3" key="1">
    <citation type="journal article" date="2019" name="Int. J. Syst. Evol. Microbiol.">
        <title>The Global Catalogue of Microorganisms (GCM) 10K type strain sequencing project: providing services to taxonomists for standard genome sequencing and annotation.</title>
        <authorList>
            <consortium name="The Broad Institute Genomics Platform"/>
            <consortium name="The Broad Institute Genome Sequencing Center for Infectious Disease"/>
            <person name="Wu L."/>
            <person name="Ma J."/>
        </authorList>
    </citation>
    <scope>NUCLEOTIDE SEQUENCE [LARGE SCALE GENOMIC DNA]</scope>
    <source>
        <strain evidence="3">CECT 8979</strain>
    </source>
</reference>
<dbReference type="SUPFAM" id="SSF52096">
    <property type="entry name" value="ClpP/crotonase"/>
    <property type="match status" value="1"/>
</dbReference>
<dbReference type="InterPro" id="IPR029045">
    <property type="entry name" value="ClpP/crotonase-like_dom_sf"/>
</dbReference>
<dbReference type="GO" id="GO:0016787">
    <property type="term" value="F:hydrolase activity"/>
    <property type="evidence" value="ECO:0007669"/>
    <property type="project" value="UniProtKB-KW"/>
</dbReference>
<keyword evidence="3" id="KW-1185">Reference proteome</keyword>
<feature type="domain" description="Tail specific protease" evidence="1">
    <location>
        <begin position="202"/>
        <end position="409"/>
    </location>
</feature>
<gene>
    <name evidence="2" type="ORF">ACFOSX_02115</name>
</gene>
<comment type="caution">
    <text evidence="2">The sequence shown here is derived from an EMBL/GenBank/DDBJ whole genome shotgun (WGS) entry which is preliminary data.</text>
</comment>
<accession>A0ABV8AD63</accession>
<dbReference type="Gene3D" id="3.90.226.10">
    <property type="entry name" value="2-enoyl-CoA Hydratase, Chain A, domain 1"/>
    <property type="match status" value="1"/>
</dbReference>
<dbReference type="SMART" id="SM00245">
    <property type="entry name" value="TSPc"/>
    <property type="match status" value="1"/>
</dbReference>
<keyword evidence="2" id="KW-0378">Hydrolase</keyword>
<evidence type="ECO:0000313" key="2">
    <source>
        <dbReference type="EMBL" id="MFC3876013.1"/>
    </source>
</evidence>